<keyword evidence="4" id="KW-1185">Reference proteome</keyword>
<dbReference type="RefSeq" id="WP_203923102.1">
    <property type="nucleotide sequence ID" value="NZ_BONZ01000083.1"/>
</dbReference>
<gene>
    <name evidence="3" type="ORF">Raf01_78230</name>
</gene>
<dbReference type="Pfam" id="PF01408">
    <property type="entry name" value="GFO_IDH_MocA"/>
    <property type="match status" value="1"/>
</dbReference>
<dbReference type="EMBL" id="BONZ01000083">
    <property type="protein sequence ID" value="GIH19651.1"/>
    <property type="molecule type" value="Genomic_DNA"/>
</dbReference>
<evidence type="ECO:0000313" key="3">
    <source>
        <dbReference type="EMBL" id="GIH19651.1"/>
    </source>
</evidence>
<comment type="caution">
    <text evidence="3">The sequence shown here is derived from an EMBL/GenBank/DDBJ whole genome shotgun (WGS) entry which is preliminary data.</text>
</comment>
<dbReference type="AlphaFoldDB" id="A0A8J3QZW1"/>
<dbReference type="SUPFAM" id="SSF55347">
    <property type="entry name" value="Glyceraldehyde-3-phosphate dehydrogenase-like, C-terminal domain"/>
    <property type="match status" value="1"/>
</dbReference>
<organism evidence="3 4">
    <name type="scientific">Rugosimonospora africana</name>
    <dbReference type="NCBI Taxonomy" id="556532"/>
    <lineage>
        <taxon>Bacteria</taxon>
        <taxon>Bacillati</taxon>
        <taxon>Actinomycetota</taxon>
        <taxon>Actinomycetes</taxon>
        <taxon>Micromonosporales</taxon>
        <taxon>Micromonosporaceae</taxon>
        <taxon>Rugosimonospora</taxon>
    </lineage>
</organism>
<evidence type="ECO:0000259" key="2">
    <source>
        <dbReference type="Pfam" id="PF22725"/>
    </source>
</evidence>
<dbReference type="InterPro" id="IPR000683">
    <property type="entry name" value="Gfo/Idh/MocA-like_OxRdtase_N"/>
</dbReference>
<sequence length="327" mass="35011">MTLRIGLMSFAHVHAGRYAALLRDRSDVDLRVADPERPALADEFAYAASYEELLDWQPHGVIVCAENARHRPLVELAAARGAHVLCEKPLATTADDASAMVAACRAAGVSLMTAYPVRFHPAFRSLRSTIRSGALGRVLSASGTNNGQAPIAARPWFVDPELAGGGALIDHTVHLADLLDDLLGRRAIEVYAQANRILHGAQVSVETGGLVVVTYDDGTVATIDCSWSVPASYPTWGGLTLALECESGTVEFDAFGDRLDFFDDEAGRLRWLDYGTDLDALMLDAFLGSVRSGTAVEPDGDVGYRTLQIVLAAYRSVASGRPEAVEV</sequence>
<feature type="domain" description="GFO/IDH/MocA-like oxidoreductase" evidence="2">
    <location>
        <begin position="123"/>
        <end position="250"/>
    </location>
</feature>
<dbReference type="InterPro" id="IPR055170">
    <property type="entry name" value="GFO_IDH_MocA-like_dom"/>
</dbReference>
<protein>
    <submittedName>
        <fullName evidence="3">Dehydrogenase</fullName>
    </submittedName>
</protein>
<dbReference type="PANTHER" id="PTHR43377">
    <property type="entry name" value="BILIVERDIN REDUCTASE A"/>
    <property type="match status" value="1"/>
</dbReference>
<reference evidence="3" key="1">
    <citation type="submission" date="2021-01" db="EMBL/GenBank/DDBJ databases">
        <title>Whole genome shotgun sequence of Rugosimonospora africana NBRC 104875.</title>
        <authorList>
            <person name="Komaki H."/>
            <person name="Tamura T."/>
        </authorList>
    </citation>
    <scope>NUCLEOTIDE SEQUENCE</scope>
    <source>
        <strain evidence="3">NBRC 104875</strain>
    </source>
</reference>
<evidence type="ECO:0000259" key="1">
    <source>
        <dbReference type="Pfam" id="PF01408"/>
    </source>
</evidence>
<dbReference type="SUPFAM" id="SSF51735">
    <property type="entry name" value="NAD(P)-binding Rossmann-fold domains"/>
    <property type="match status" value="1"/>
</dbReference>
<dbReference type="Pfam" id="PF22725">
    <property type="entry name" value="GFO_IDH_MocA_C3"/>
    <property type="match status" value="1"/>
</dbReference>
<dbReference type="PANTHER" id="PTHR43377:SF1">
    <property type="entry name" value="BILIVERDIN REDUCTASE A"/>
    <property type="match status" value="1"/>
</dbReference>
<dbReference type="Proteomes" id="UP000642748">
    <property type="component" value="Unassembled WGS sequence"/>
</dbReference>
<feature type="domain" description="Gfo/Idh/MocA-like oxidoreductase N-terminal" evidence="1">
    <location>
        <begin position="44"/>
        <end position="114"/>
    </location>
</feature>
<evidence type="ECO:0000313" key="4">
    <source>
        <dbReference type="Proteomes" id="UP000642748"/>
    </source>
</evidence>
<dbReference type="InterPro" id="IPR036291">
    <property type="entry name" value="NAD(P)-bd_dom_sf"/>
</dbReference>
<accession>A0A8J3QZW1</accession>
<dbReference type="Gene3D" id="3.30.360.10">
    <property type="entry name" value="Dihydrodipicolinate Reductase, domain 2"/>
    <property type="match status" value="1"/>
</dbReference>
<proteinExistence type="predicted"/>
<name>A0A8J3QZW1_9ACTN</name>
<dbReference type="GO" id="GO:0000166">
    <property type="term" value="F:nucleotide binding"/>
    <property type="evidence" value="ECO:0007669"/>
    <property type="project" value="InterPro"/>
</dbReference>
<dbReference type="Gene3D" id="3.40.50.720">
    <property type="entry name" value="NAD(P)-binding Rossmann-like Domain"/>
    <property type="match status" value="1"/>
</dbReference>
<dbReference type="InterPro" id="IPR051450">
    <property type="entry name" value="Gfo/Idh/MocA_Oxidoreductases"/>
</dbReference>